<protein>
    <recommendedName>
        <fullName evidence="8">Heparan-sulfate 6-O-sulfotransferase</fullName>
        <ecNumber evidence="8">2.8.2.-</ecNumber>
    </recommendedName>
</protein>
<sequence>YHYFTILRDPVQRYLSEWKHVRRGSTWSAVKLMCNGRRATRSEVPLCYSGPNWINVTFDDFLACQHNLAHNRQTRMLADLTLVGCYDKSLMSEEKRNRLMLESAKRNLMSMEFFGLTEFQAELGFLFEFTFGIKFTKNFTQYEHTHAKESSISQDERRRIMQLNHLDVQLYDFAKHLFLARLNYALSQQKLNEVSSRENVFMDNDGNSKHPIVDFVDSSQTRSKMEPTLQTDVISIPHEPPVDQANHLSSEERYESARTLPAASNKNNDSYDDNDEYESSAESVHAVKSRKSIKHQIDRYR</sequence>
<dbReference type="EMBL" id="AMQM01002989">
    <property type="status" value="NOT_ANNOTATED_CDS"/>
    <property type="molecule type" value="Genomic_DNA"/>
</dbReference>
<evidence type="ECO:0000313" key="12">
    <source>
        <dbReference type="Proteomes" id="UP000015101"/>
    </source>
</evidence>
<accession>T1G1I7</accession>
<dbReference type="eggNOG" id="KOG3955">
    <property type="taxonomic scope" value="Eukaryota"/>
</dbReference>
<evidence type="ECO:0000256" key="8">
    <source>
        <dbReference type="RuleBase" id="RU364122"/>
    </source>
</evidence>
<feature type="compositionally biased region" description="Acidic residues" evidence="9">
    <location>
        <begin position="270"/>
        <end position="279"/>
    </location>
</feature>
<keyword evidence="5" id="KW-1133">Transmembrane helix</keyword>
<dbReference type="InterPro" id="IPR027417">
    <property type="entry name" value="P-loop_NTPase"/>
</dbReference>
<reference evidence="12" key="1">
    <citation type="submission" date="2012-12" db="EMBL/GenBank/DDBJ databases">
        <authorList>
            <person name="Hellsten U."/>
            <person name="Grimwood J."/>
            <person name="Chapman J.A."/>
            <person name="Shapiro H."/>
            <person name="Aerts A."/>
            <person name="Otillar R.P."/>
            <person name="Terry A.Y."/>
            <person name="Boore J.L."/>
            <person name="Simakov O."/>
            <person name="Marletaz F."/>
            <person name="Cho S.-J."/>
            <person name="Edsinger-Gonzales E."/>
            <person name="Havlak P."/>
            <person name="Kuo D.-H."/>
            <person name="Larsson T."/>
            <person name="Lv J."/>
            <person name="Arendt D."/>
            <person name="Savage R."/>
            <person name="Osoegawa K."/>
            <person name="de Jong P."/>
            <person name="Lindberg D.R."/>
            <person name="Seaver E.C."/>
            <person name="Weisblat D.A."/>
            <person name="Putnam N.H."/>
            <person name="Grigoriev I.V."/>
            <person name="Rokhsar D.S."/>
        </authorList>
    </citation>
    <scope>NUCLEOTIDE SEQUENCE</scope>
</reference>
<dbReference type="InParanoid" id="T1G1I7"/>
<keyword evidence="12" id="KW-1185">Reference proteome</keyword>
<evidence type="ECO:0000256" key="7">
    <source>
        <dbReference type="ARBA" id="ARBA00023180"/>
    </source>
</evidence>
<dbReference type="RefSeq" id="XP_009012662.1">
    <property type="nucleotide sequence ID" value="XM_009014414.1"/>
</dbReference>
<dbReference type="CTD" id="20214935"/>
<dbReference type="EMBL" id="KB095959">
    <property type="protein sequence ID" value="ESO09569.1"/>
    <property type="molecule type" value="Genomic_DNA"/>
</dbReference>
<keyword evidence="8" id="KW-0735">Signal-anchor</keyword>
<dbReference type="Proteomes" id="UP000015101">
    <property type="component" value="Unassembled WGS sequence"/>
</dbReference>
<evidence type="ECO:0000256" key="3">
    <source>
        <dbReference type="ARBA" id="ARBA00022679"/>
    </source>
</evidence>
<dbReference type="GO" id="GO:0008146">
    <property type="term" value="F:sulfotransferase activity"/>
    <property type="evidence" value="ECO:0007669"/>
    <property type="project" value="InterPro"/>
</dbReference>
<dbReference type="Pfam" id="PF03567">
    <property type="entry name" value="Sulfotransfer_2"/>
    <property type="match status" value="1"/>
</dbReference>
<evidence type="ECO:0000256" key="2">
    <source>
        <dbReference type="ARBA" id="ARBA00010109"/>
    </source>
</evidence>
<dbReference type="KEGG" id="hro:HELRODRAFT_73819"/>
<keyword evidence="4" id="KW-0812">Transmembrane</keyword>
<evidence type="ECO:0000313" key="10">
    <source>
        <dbReference type="EMBL" id="ESO09569.1"/>
    </source>
</evidence>
<dbReference type="OrthoDB" id="406981at2759"/>
<dbReference type="Gene3D" id="3.40.50.300">
    <property type="entry name" value="P-loop containing nucleotide triphosphate hydrolases"/>
    <property type="match status" value="1"/>
</dbReference>
<keyword evidence="6 8" id="KW-0472">Membrane</keyword>
<evidence type="ECO:0000313" key="11">
    <source>
        <dbReference type="EnsemblMetazoa" id="HelroP73819"/>
    </source>
</evidence>
<dbReference type="EC" id="2.8.2.-" evidence="8"/>
<keyword evidence="3 8" id="KW-0808">Transferase</keyword>
<comment type="catalytic activity">
    <reaction evidence="8">
        <text>alpha-D-glucosaminyl-[heparan sulfate](n) + 3'-phosphoadenylyl sulfate = 6-sulfo-alpha-D-glucosaminyl-[heparan sulfate](n) + adenosine 3',5'-bisphosphate + H(+)</text>
        <dbReference type="Rhea" id="RHEA:56604"/>
        <dbReference type="Rhea" id="RHEA-COMP:9830"/>
        <dbReference type="Rhea" id="RHEA-COMP:14621"/>
        <dbReference type="ChEBI" id="CHEBI:15378"/>
        <dbReference type="ChEBI" id="CHEBI:58339"/>
        <dbReference type="ChEBI" id="CHEBI:58343"/>
        <dbReference type="ChEBI" id="CHEBI:58388"/>
        <dbReference type="ChEBI" id="CHEBI:140604"/>
    </reaction>
</comment>
<gene>
    <name evidence="11" type="primary">20214935</name>
    <name evidence="10" type="ORF">HELRODRAFT_73819</name>
</gene>
<dbReference type="PANTHER" id="PTHR12812">
    <property type="entry name" value="HEPARAN SULFATE 6-O-SULFOTRANSFERASE 3"/>
    <property type="match status" value="1"/>
</dbReference>
<evidence type="ECO:0000256" key="5">
    <source>
        <dbReference type="ARBA" id="ARBA00022989"/>
    </source>
</evidence>
<dbReference type="HOGENOM" id="CLU_926124_0_0_1"/>
<evidence type="ECO:0000256" key="6">
    <source>
        <dbReference type="ARBA" id="ARBA00023136"/>
    </source>
</evidence>
<dbReference type="AlphaFoldDB" id="T1G1I7"/>
<reference evidence="11" key="3">
    <citation type="submission" date="2015-06" db="UniProtKB">
        <authorList>
            <consortium name="EnsemblMetazoa"/>
        </authorList>
    </citation>
    <scope>IDENTIFICATION</scope>
</reference>
<evidence type="ECO:0000256" key="1">
    <source>
        <dbReference type="ARBA" id="ARBA00004167"/>
    </source>
</evidence>
<comment type="subcellular location">
    <subcellularLocation>
        <location evidence="1">Membrane</location>
        <topology evidence="1">Single-pass membrane protein</topology>
    </subcellularLocation>
    <subcellularLocation>
        <location evidence="8">Membrane</location>
        <topology evidence="8">Single-pass type II membrane protein</topology>
    </subcellularLocation>
</comment>
<evidence type="ECO:0000256" key="4">
    <source>
        <dbReference type="ARBA" id="ARBA00022692"/>
    </source>
</evidence>
<dbReference type="GeneID" id="20214935"/>
<dbReference type="GO" id="GO:0016020">
    <property type="term" value="C:membrane"/>
    <property type="evidence" value="ECO:0007669"/>
    <property type="project" value="UniProtKB-SubCell"/>
</dbReference>
<reference evidence="10 12" key="2">
    <citation type="journal article" date="2013" name="Nature">
        <title>Insights into bilaterian evolution from three spiralian genomes.</title>
        <authorList>
            <person name="Simakov O."/>
            <person name="Marletaz F."/>
            <person name="Cho S.J."/>
            <person name="Edsinger-Gonzales E."/>
            <person name="Havlak P."/>
            <person name="Hellsten U."/>
            <person name="Kuo D.H."/>
            <person name="Larsson T."/>
            <person name="Lv J."/>
            <person name="Arendt D."/>
            <person name="Savage R."/>
            <person name="Osoegawa K."/>
            <person name="de Jong P."/>
            <person name="Grimwood J."/>
            <person name="Chapman J.A."/>
            <person name="Shapiro H."/>
            <person name="Aerts A."/>
            <person name="Otillar R.P."/>
            <person name="Terry A.Y."/>
            <person name="Boore J.L."/>
            <person name="Grigoriev I.V."/>
            <person name="Lindberg D.R."/>
            <person name="Seaver E.C."/>
            <person name="Weisblat D.A."/>
            <person name="Putnam N.H."/>
            <person name="Rokhsar D.S."/>
        </authorList>
    </citation>
    <scope>NUCLEOTIDE SEQUENCE</scope>
</reference>
<evidence type="ECO:0000256" key="9">
    <source>
        <dbReference type="SAM" id="MobiDB-lite"/>
    </source>
</evidence>
<proteinExistence type="inferred from homology"/>
<feature type="region of interest" description="Disordered" evidence="9">
    <location>
        <begin position="232"/>
        <end position="301"/>
    </location>
</feature>
<keyword evidence="7" id="KW-0325">Glycoprotein</keyword>
<name>T1G1I7_HELRO</name>
<dbReference type="STRING" id="6412.T1G1I7"/>
<comment type="similarity">
    <text evidence="2 8">Belongs to the sulfotransferase 6 family.</text>
</comment>
<organism evidence="11 12">
    <name type="scientific">Helobdella robusta</name>
    <name type="common">Californian leech</name>
    <dbReference type="NCBI Taxonomy" id="6412"/>
    <lineage>
        <taxon>Eukaryota</taxon>
        <taxon>Metazoa</taxon>
        <taxon>Spiralia</taxon>
        <taxon>Lophotrochozoa</taxon>
        <taxon>Annelida</taxon>
        <taxon>Clitellata</taxon>
        <taxon>Hirudinea</taxon>
        <taxon>Rhynchobdellida</taxon>
        <taxon>Glossiphoniidae</taxon>
        <taxon>Helobdella</taxon>
    </lineage>
</organism>
<dbReference type="EnsemblMetazoa" id="HelroT73819">
    <property type="protein sequence ID" value="HelroP73819"/>
    <property type="gene ID" value="HelroG73819"/>
</dbReference>
<dbReference type="InterPro" id="IPR005331">
    <property type="entry name" value="Sulfotransferase"/>
</dbReference>
<dbReference type="InterPro" id="IPR010635">
    <property type="entry name" value="Heparan_SO4-6-sulfoTrfase"/>
</dbReference>
<comment type="function">
    <text evidence="8">6-O-sulfation enzyme which catalyzes the transfer of sulfate from 3'-phosphoadenosine 5'-phosphosulfate (PAPS) to position 6 of the N-sulfoglucosamine residue (GlcNS) of heparan sulfate.</text>
</comment>
<dbReference type="PANTHER" id="PTHR12812:SF0">
    <property type="entry name" value="HEPARAN-SULFATE 6-O-SULFOTRANSFERASE"/>
    <property type="match status" value="1"/>
</dbReference>